<reference evidence="2 3" key="1">
    <citation type="submission" date="2019-02" db="EMBL/GenBank/DDBJ databases">
        <title>Deep-cultivation of Planctomycetes and their phenomic and genomic characterization uncovers novel biology.</title>
        <authorList>
            <person name="Wiegand S."/>
            <person name="Jogler M."/>
            <person name="Boedeker C."/>
            <person name="Pinto D."/>
            <person name="Vollmers J."/>
            <person name="Rivas-Marin E."/>
            <person name="Kohn T."/>
            <person name="Peeters S.H."/>
            <person name="Heuer A."/>
            <person name="Rast P."/>
            <person name="Oberbeckmann S."/>
            <person name="Bunk B."/>
            <person name="Jeske O."/>
            <person name="Meyerdierks A."/>
            <person name="Storesund J.E."/>
            <person name="Kallscheuer N."/>
            <person name="Luecker S."/>
            <person name="Lage O.M."/>
            <person name="Pohl T."/>
            <person name="Merkel B.J."/>
            <person name="Hornburger P."/>
            <person name="Mueller R.-W."/>
            <person name="Bruemmer F."/>
            <person name="Labrenz M."/>
            <person name="Spormann A.M."/>
            <person name="Op Den Camp H."/>
            <person name="Overmann J."/>
            <person name="Amann R."/>
            <person name="Jetten M.S.M."/>
            <person name="Mascher T."/>
            <person name="Medema M.H."/>
            <person name="Devos D.P."/>
            <person name="Kaster A.-K."/>
            <person name="Ovreas L."/>
            <person name="Rohde M."/>
            <person name="Galperin M.Y."/>
            <person name="Jogler C."/>
        </authorList>
    </citation>
    <scope>NUCLEOTIDE SEQUENCE [LARGE SCALE GENOMIC DNA]</scope>
    <source>
        <strain evidence="2 3">Pla22</strain>
    </source>
</reference>
<organism evidence="2 3">
    <name type="scientific">Rubripirellula amarantea</name>
    <dbReference type="NCBI Taxonomy" id="2527999"/>
    <lineage>
        <taxon>Bacteria</taxon>
        <taxon>Pseudomonadati</taxon>
        <taxon>Planctomycetota</taxon>
        <taxon>Planctomycetia</taxon>
        <taxon>Pirellulales</taxon>
        <taxon>Pirellulaceae</taxon>
        <taxon>Rubripirellula</taxon>
    </lineage>
</organism>
<dbReference type="Gene3D" id="3.30.70.100">
    <property type="match status" value="1"/>
</dbReference>
<gene>
    <name evidence="2" type="ORF">Pla22_15840</name>
</gene>
<feature type="signal peptide" evidence="1">
    <location>
        <begin position="1"/>
        <end position="21"/>
    </location>
</feature>
<name>A0A5C5WTV1_9BACT</name>
<evidence type="ECO:0000313" key="3">
    <source>
        <dbReference type="Proteomes" id="UP000316598"/>
    </source>
</evidence>
<feature type="chain" id="PRO_5022982672" description="HMA domain-containing protein" evidence="1">
    <location>
        <begin position="22"/>
        <end position="125"/>
    </location>
</feature>
<protein>
    <recommendedName>
        <fullName evidence="4">HMA domain-containing protein</fullName>
    </recommendedName>
</protein>
<dbReference type="OrthoDB" id="291224at2"/>
<dbReference type="SUPFAM" id="SSF55008">
    <property type="entry name" value="HMA, heavy metal-associated domain"/>
    <property type="match status" value="1"/>
</dbReference>
<evidence type="ECO:0000313" key="2">
    <source>
        <dbReference type="EMBL" id="TWT53950.1"/>
    </source>
</evidence>
<dbReference type="RefSeq" id="WP_146514074.1">
    <property type="nucleotide sequence ID" value="NZ_SJPI01000001.1"/>
</dbReference>
<comment type="caution">
    <text evidence="2">The sequence shown here is derived from an EMBL/GenBank/DDBJ whole genome shotgun (WGS) entry which is preliminary data.</text>
</comment>
<dbReference type="Proteomes" id="UP000316598">
    <property type="component" value="Unassembled WGS sequence"/>
</dbReference>
<evidence type="ECO:0000256" key="1">
    <source>
        <dbReference type="SAM" id="SignalP"/>
    </source>
</evidence>
<keyword evidence="3" id="KW-1185">Reference proteome</keyword>
<dbReference type="AlphaFoldDB" id="A0A5C5WTV1"/>
<keyword evidence="1" id="KW-0732">Signal</keyword>
<dbReference type="InterPro" id="IPR036163">
    <property type="entry name" value="HMA_dom_sf"/>
</dbReference>
<dbReference type="GO" id="GO:0046872">
    <property type="term" value="F:metal ion binding"/>
    <property type="evidence" value="ECO:0007669"/>
    <property type="project" value="InterPro"/>
</dbReference>
<dbReference type="EMBL" id="SJPI01000001">
    <property type="protein sequence ID" value="TWT53950.1"/>
    <property type="molecule type" value="Genomic_DNA"/>
</dbReference>
<evidence type="ECO:0008006" key="4">
    <source>
        <dbReference type="Google" id="ProtNLM"/>
    </source>
</evidence>
<sequence length="125" mass="13097" precursor="true">MRSIAYAIAALAAIGIAFVVANSSGPESETTSPASAVSASNETMQEAGTLTLAVPEMHCSFSCFPRVKETLESNPAVAAVELGPQKEEGTIDNRQVIVQYEPGFDLSQALTMLAKEGFTDSQAVQ</sequence>
<proteinExistence type="predicted"/>
<accession>A0A5C5WTV1</accession>